<evidence type="ECO:0000313" key="2">
    <source>
        <dbReference type="EMBL" id="GCE02617.1"/>
    </source>
</evidence>
<dbReference type="AlphaFoldDB" id="A0A401Z6X7"/>
<name>A0A401Z6X7_9ACTN</name>
<keyword evidence="3" id="KW-1185">Reference proteome</keyword>
<protein>
    <submittedName>
        <fullName evidence="2">Uncharacterized protein</fullName>
    </submittedName>
</protein>
<dbReference type="EMBL" id="BIFH01000070">
    <property type="protein sequence ID" value="GCE02617.1"/>
    <property type="molecule type" value="Genomic_DNA"/>
</dbReference>
<feature type="compositionally biased region" description="Gly residues" evidence="1">
    <location>
        <begin position="107"/>
        <end position="119"/>
    </location>
</feature>
<sequence>MDPITIGLLAALAGGAGGELGRQAWAGLGALVRRPFRHADDTAPPTDAQAVPGSGAAEFAALEAAPADRDRADALGTMLARRAATDPGFGADLARWHESARLVRTGDGGAHNRIGGGTFQGPVLQGRDFSGLTFTAPPPPSAPPPAAGPATEPEGTEHR</sequence>
<organism evidence="2 3">
    <name type="scientific">Embleya hyalina</name>
    <dbReference type="NCBI Taxonomy" id="516124"/>
    <lineage>
        <taxon>Bacteria</taxon>
        <taxon>Bacillati</taxon>
        <taxon>Actinomycetota</taxon>
        <taxon>Actinomycetes</taxon>
        <taxon>Kitasatosporales</taxon>
        <taxon>Streptomycetaceae</taxon>
        <taxon>Embleya</taxon>
    </lineage>
</organism>
<feature type="compositionally biased region" description="Pro residues" evidence="1">
    <location>
        <begin position="136"/>
        <end position="147"/>
    </location>
</feature>
<dbReference type="Proteomes" id="UP000286931">
    <property type="component" value="Unassembled WGS sequence"/>
</dbReference>
<dbReference type="OrthoDB" id="4334952at2"/>
<evidence type="ECO:0000313" key="3">
    <source>
        <dbReference type="Proteomes" id="UP000286931"/>
    </source>
</evidence>
<gene>
    <name evidence="2" type="ORF">EHYA_10394</name>
</gene>
<comment type="caution">
    <text evidence="2">The sequence shown here is derived from an EMBL/GenBank/DDBJ whole genome shotgun (WGS) entry which is preliminary data.</text>
</comment>
<accession>A0A401Z6X7</accession>
<proteinExistence type="predicted"/>
<evidence type="ECO:0000256" key="1">
    <source>
        <dbReference type="SAM" id="MobiDB-lite"/>
    </source>
</evidence>
<feature type="region of interest" description="Disordered" evidence="1">
    <location>
        <begin position="107"/>
        <end position="159"/>
    </location>
</feature>
<dbReference type="RefSeq" id="WP_126644096.1">
    <property type="nucleotide sequence ID" value="NZ_BIFH01000070.1"/>
</dbReference>
<reference evidence="2 3" key="1">
    <citation type="submission" date="2018-12" db="EMBL/GenBank/DDBJ databases">
        <title>Draft genome sequence of Embleya hyalina NBRC 13850T.</title>
        <authorList>
            <person name="Komaki H."/>
            <person name="Hosoyama A."/>
            <person name="Kimura A."/>
            <person name="Ichikawa N."/>
            <person name="Tamura T."/>
        </authorList>
    </citation>
    <scope>NUCLEOTIDE SEQUENCE [LARGE SCALE GENOMIC DNA]</scope>
    <source>
        <strain evidence="2 3">NBRC 13850</strain>
    </source>
</reference>